<comment type="caution">
    <text evidence="1">The sequence shown here is derived from an EMBL/GenBank/DDBJ whole genome shotgun (WGS) entry which is preliminary data.</text>
</comment>
<evidence type="ECO:0000313" key="1">
    <source>
        <dbReference type="EMBL" id="VWD48733.1"/>
    </source>
</evidence>
<organism evidence="1 2">
    <name type="scientific">Burkholderia aenigmatica</name>
    <dbReference type="NCBI Taxonomy" id="2015348"/>
    <lineage>
        <taxon>Bacteria</taxon>
        <taxon>Pseudomonadati</taxon>
        <taxon>Pseudomonadota</taxon>
        <taxon>Betaproteobacteria</taxon>
        <taxon>Burkholderiales</taxon>
        <taxon>Burkholderiaceae</taxon>
        <taxon>Burkholderia</taxon>
        <taxon>Burkholderia cepacia complex</taxon>
    </lineage>
</organism>
<name>A0ABY6YA72_9BURK</name>
<proteinExistence type="predicted"/>
<dbReference type="EMBL" id="CABVQG010000079">
    <property type="protein sequence ID" value="VWD48733.1"/>
    <property type="molecule type" value="Genomic_DNA"/>
</dbReference>
<gene>
    <name evidence="1" type="ORF">BLA17378_08554</name>
</gene>
<accession>A0ABY6YA72</accession>
<protein>
    <submittedName>
        <fullName evidence="1">Uncharacterized protein</fullName>
    </submittedName>
</protein>
<keyword evidence="2" id="KW-1185">Reference proteome</keyword>
<reference evidence="1 2" key="1">
    <citation type="submission" date="2019-09" db="EMBL/GenBank/DDBJ databases">
        <authorList>
            <person name="Depoorter E."/>
        </authorList>
    </citation>
    <scope>NUCLEOTIDE SEQUENCE [LARGE SCALE GENOMIC DNA]</scope>
    <source>
        <strain evidence="1 2">R-17378</strain>
    </source>
</reference>
<dbReference type="Proteomes" id="UP000494120">
    <property type="component" value="Unassembled WGS sequence"/>
</dbReference>
<evidence type="ECO:0000313" key="2">
    <source>
        <dbReference type="Proteomes" id="UP000494120"/>
    </source>
</evidence>
<sequence length="76" mass="8496">MSCAKPPFFAPRFSERIAFADSEPKLIAEMLKIEMSYGCARLAPTRTRKSWFGSFVGASEWLIHSCATAFTFNSVP</sequence>